<dbReference type="AlphaFoldDB" id="A0A9P4Q6R9"/>
<keyword evidence="10" id="KW-1185">Reference proteome</keyword>
<dbReference type="InterPro" id="IPR005612">
    <property type="entry name" value="CCAAT-binding_factor"/>
</dbReference>
<keyword evidence="4" id="KW-0539">Nucleus</keyword>
<dbReference type="PANTHER" id="PTHR14428:SF5">
    <property type="entry name" value="NUCLEOLAR COMPLEX PROTEIN 3 HOMOLOG"/>
    <property type="match status" value="1"/>
</dbReference>
<comment type="function">
    <text evidence="5">Required for synthesis of 60S ribosomal subunits and the transport of pre-ribosomes from the nucleoplasm to the cytoplasm.</text>
</comment>
<feature type="domain" description="Nucleolar complex-associated protein 3 N-terminal" evidence="8">
    <location>
        <begin position="110"/>
        <end position="201"/>
    </location>
</feature>
<evidence type="ECO:0000259" key="8">
    <source>
        <dbReference type="Pfam" id="PF07540"/>
    </source>
</evidence>
<comment type="caution">
    <text evidence="9">The sequence shown here is derived from an EMBL/GenBank/DDBJ whole genome shotgun (WGS) entry which is preliminary data.</text>
</comment>
<evidence type="ECO:0000313" key="10">
    <source>
        <dbReference type="Proteomes" id="UP000799441"/>
    </source>
</evidence>
<protein>
    <recommendedName>
        <fullName evidence="5">Nucleolar complex-associated protein 3</fullName>
    </recommendedName>
</protein>
<dbReference type="GO" id="GO:0005730">
    <property type="term" value="C:nucleolus"/>
    <property type="evidence" value="ECO:0007669"/>
    <property type="project" value="UniProtKB-SubCell"/>
</dbReference>
<evidence type="ECO:0000256" key="1">
    <source>
        <dbReference type="ARBA" id="ARBA00004604"/>
    </source>
</evidence>
<dbReference type="OrthoDB" id="10263597at2759"/>
<feature type="compositionally biased region" description="Acidic residues" evidence="6">
    <location>
        <begin position="448"/>
        <end position="460"/>
    </location>
</feature>
<dbReference type="InterPro" id="IPR011501">
    <property type="entry name" value="Noc3_N"/>
</dbReference>
<organism evidence="9 10">
    <name type="scientific">Polychaeton citri CBS 116435</name>
    <dbReference type="NCBI Taxonomy" id="1314669"/>
    <lineage>
        <taxon>Eukaryota</taxon>
        <taxon>Fungi</taxon>
        <taxon>Dikarya</taxon>
        <taxon>Ascomycota</taxon>
        <taxon>Pezizomycotina</taxon>
        <taxon>Dothideomycetes</taxon>
        <taxon>Dothideomycetidae</taxon>
        <taxon>Capnodiales</taxon>
        <taxon>Capnodiaceae</taxon>
        <taxon>Polychaeton</taxon>
    </lineage>
</organism>
<proteinExistence type="inferred from homology"/>
<keyword evidence="3" id="KW-0175">Coiled coil</keyword>
<evidence type="ECO:0000313" key="9">
    <source>
        <dbReference type="EMBL" id="KAF2721652.1"/>
    </source>
</evidence>
<keyword evidence="5" id="KW-0690">Ribosome biogenesis</keyword>
<comment type="subcellular location">
    <subcellularLocation>
        <location evidence="1 5">Nucleus</location>
        <location evidence="1 5">Nucleolus</location>
    </subcellularLocation>
</comment>
<feature type="domain" description="CCAAT-binding factor" evidence="7">
    <location>
        <begin position="469"/>
        <end position="667"/>
    </location>
</feature>
<evidence type="ECO:0000256" key="6">
    <source>
        <dbReference type="SAM" id="MobiDB-lite"/>
    </source>
</evidence>
<evidence type="ECO:0000259" key="7">
    <source>
        <dbReference type="Pfam" id="PF03914"/>
    </source>
</evidence>
<sequence length="681" mass="75356">MAVEPLPKRRRLSPSQDSTPGFAQFDLERDYQEKLRRKNNKKDERRQKLPIKTETGWSEQFAEPEATGNDSAGSEGDNDGDEGKKEEQRAQPVKPVKQVPQLSPKEQVLQAKEELARIAGNISESPEENVGLLATLAQLAVTKNVTVKKLVLATQLAVFKDIIPGYRIRPLSKADMESKVSKDVRNMRAFEQGLLGGYKDYVGTLTKLVKGSGSADAKAASLASVAVSCVATLLDVAPHFNLRNDLIATLVSKLGTRAVDADFVRSRQAFEQLFREDEEGHASLEAVTQLTKMMKAKSYRIDESVLNMFLHLRLLGELHIRASTNSIDKPADDTAAQSGRMRKKDREFRTKKERKLVKERKEVAKEMKEADAVVSYEERDKNQSETLKLVFVAYFRILKARMDGLMGAVLEGLARYSHLINQDFFGDILEALKDLINESERETTLDRTDDDNEDEEDEEDVTRNISRESLLCIITAFALLYGQTEVTKSASTLHLDLDFFIAHLYRTLLPLSLNTDIELSAKGAPQHLADPNGLATPSTASSLGTDTRVNVSTTSALLIRSLSSALLPPTNTRLVPATRIAAFTKQLMTLSLHLPPKSAQAVLAVVKSVSKVHSSKISSLWFTEERKGDGVFDALGGGGGVEASNPFAATIWEGELLRLHFDPKVAESIKGIEKNIKEGRR</sequence>
<feature type="region of interest" description="Disordered" evidence="6">
    <location>
        <begin position="440"/>
        <end position="462"/>
    </location>
</feature>
<dbReference type="GO" id="GO:0006270">
    <property type="term" value="P:DNA replication initiation"/>
    <property type="evidence" value="ECO:0007669"/>
    <property type="project" value="TreeGrafter"/>
</dbReference>
<dbReference type="GO" id="GO:0042254">
    <property type="term" value="P:ribosome biogenesis"/>
    <property type="evidence" value="ECO:0007669"/>
    <property type="project" value="UniProtKB-KW"/>
</dbReference>
<reference evidence="9" key="1">
    <citation type="journal article" date="2020" name="Stud. Mycol.">
        <title>101 Dothideomycetes genomes: a test case for predicting lifestyles and emergence of pathogens.</title>
        <authorList>
            <person name="Haridas S."/>
            <person name="Albert R."/>
            <person name="Binder M."/>
            <person name="Bloem J."/>
            <person name="Labutti K."/>
            <person name="Salamov A."/>
            <person name="Andreopoulos B."/>
            <person name="Baker S."/>
            <person name="Barry K."/>
            <person name="Bills G."/>
            <person name="Bluhm B."/>
            <person name="Cannon C."/>
            <person name="Castanera R."/>
            <person name="Culley D."/>
            <person name="Daum C."/>
            <person name="Ezra D."/>
            <person name="Gonzalez J."/>
            <person name="Henrissat B."/>
            <person name="Kuo A."/>
            <person name="Liang C."/>
            <person name="Lipzen A."/>
            <person name="Lutzoni F."/>
            <person name="Magnuson J."/>
            <person name="Mondo S."/>
            <person name="Nolan M."/>
            <person name="Ohm R."/>
            <person name="Pangilinan J."/>
            <person name="Park H.-J."/>
            <person name="Ramirez L."/>
            <person name="Alfaro M."/>
            <person name="Sun H."/>
            <person name="Tritt A."/>
            <person name="Yoshinaga Y."/>
            <person name="Zwiers L.-H."/>
            <person name="Turgeon B."/>
            <person name="Goodwin S."/>
            <person name="Spatafora J."/>
            <person name="Crous P."/>
            <person name="Grigoriev I."/>
        </authorList>
    </citation>
    <scope>NUCLEOTIDE SEQUENCE</scope>
    <source>
        <strain evidence="9">CBS 116435</strain>
    </source>
</reference>
<dbReference type="PANTHER" id="PTHR14428">
    <property type="entry name" value="NUCLEOLAR COMPLEX PROTEIN 3"/>
    <property type="match status" value="1"/>
</dbReference>
<name>A0A9P4Q6R9_9PEZI</name>
<dbReference type="Pfam" id="PF07540">
    <property type="entry name" value="NOC3p"/>
    <property type="match status" value="1"/>
</dbReference>
<gene>
    <name evidence="9" type="ORF">K431DRAFT_284578</name>
</gene>
<accession>A0A9P4Q6R9</accession>
<feature type="region of interest" description="Disordered" evidence="6">
    <location>
        <begin position="1"/>
        <end position="105"/>
    </location>
</feature>
<dbReference type="Pfam" id="PF03914">
    <property type="entry name" value="CBF"/>
    <property type="match status" value="1"/>
</dbReference>
<dbReference type="InterPro" id="IPR016903">
    <property type="entry name" value="Nucleolar_cplx-assoc_3"/>
</dbReference>
<dbReference type="EMBL" id="MU003788">
    <property type="protein sequence ID" value="KAF2721652.1"/>
    <property type="molecule type" value="Genomic_DNA"/>
</dbReference>
<evidence type="ECO:0000256" key="3">
    <source>
        <dbReference type="ARBA" id="ARBA00023054"/>
    </source>
</evidence>
<dbReference type="PIRSF" id="PIRSF028977">
    <property type="entry name" value="Nucleolar_complex_p3"/>
    <property type="match status" value="1"/>
</dbReference>
<evidence type="ECO:0000256" key="4">
    <source>
        <dbReference type="ARBA" id="ARBA00023242"/>
    </source>
</evidence>
<dbReference type="GO" id="GO:0003682">
    <property type="term" value="F:chromatin binding"/>
    <property type="evidence" value="ECO:0007669"/>
    <property type="project" value="TreeGrafter"/>
</dbReference>
<comment type="similarity">
    <text evidence="2 5">Belongs to the CBF/MAK21 family.</text>
</comment>
<dbReference type="Proteomes" id="UP000799441">
    <property type="component" value="Unassembled WGS sequence"/>
</dbReference>
<evidence type="ECO:0000256" key="5">
    <source>
        <dbReference type="PIRNR" id="PIRNR028977"/>
    </source>
</evidence>
<evidence type="ECO:0000256" key="2">
    <source>
        <dbReference type="ARBA" id="ARBA00007797"/>
    </source>
</evidence>